<evidence type="ECO:0000256" key="2">
    <source>
        <dbReference type="ARBA" id="ARBA00022614"/>
    </source>
</evidence>
<evidence type="ECO:0000256" key="5">
    <source>
        <dbReference type="ARBA" id="ARBA00022821"/>
    </source>
</evidence>
<dbReference type="InterPro" id="IPR027417">
    <property type="entry name" value="P-loop_NTPase"/>
</dbReference>
<dbReference type="PRINTS" id="PR00364">
    <property type="entry name" value="DISEASERSIST"/>
</dbReference>
<reference evidence="12" key="3">
    <citation type="submission" date="2018-08" db="UniProtKB">
        <authorList>
            <consortium name="EnsemblPlants"/>
        </authorList>
    </citation>
    <scope>IDENTIFICATION</scope>
    <source>
        <strain evidence="12">cv. Bd21</strain>
    </source>
</reference>
<feature type="domain" description="Disease resistance R13L4/SHOC-2-like LRR" evidence="10">
    <location>
        <begin position="535"/>
        <end position="913"/>
    </location>
</feature>
<dbReference type="Gene3D" id="3.80.10.10">
    <property type="entry name" value="Ribonuclease Inhibitor"/>
    <property type="match status" value="1"/>
</dbReference>
<feature type="domain" description="NB-ARC" evidence="8">
    <location>
        <begin position="168"/>
        <end position="331"/>
    </location>
</feature>
<keyword evidence="2" id="KW-0433">Leucine-rich repeat</keyword>
<dbReference type="Gene3D" id="3.40.50.300">
    <property type="entry name" value="P-loop containing nucleotide triphosphate hydrolases"/>
    <property type="match status" value="1"/>
</dbReference>
<protein>
    <recommendedName>
        <fullName evidence="14">NB-ARC domain-containing protein</fullName>
    </recommendedName>
</protein>
<dbReference type="InterPro" id="IPR002182">
    <property type="entry name" value="NB-ARC"/>
</dbReference>
<dbReference type="Gramene" id="KQJ87349">
    <property type="protein sequence ID" value="KQJ87349"/>
    <property type="gene ID" value="BRADI_4g10453v3"/>
</dbReference>
<evidence type="ECO:0000256" key="6">
    <source>
        <dbReference type="ARBA" id="ARBA00023054"/>
    </source>
</evidence>
<dbReference type="AlphaFoldDB" id="A0A0Q3L425"/>
<evidence type="ECO:0000256" key="7">
    <source>
        <dbReference type="SAM" id="MobiDB-lite"/>
    </source>
</evidence>
<dbReference type="SUPFAM" id="SSF52058">
    <property type="entry name" value="L domain-like"/>
    <property type="match status" value="1"/>
</dbReference>
<dbReference type="Gene3D" id="1.20.5.4130">
    <property type="match status" value="1"/>
</dbReference>
<accession>A0A0Q3L425</accession>
<keyword evidence="4" id="KW-0547">Nucleotide-binding</keyword>
<evidence type="ECO:0000259" key="10">
    <source>
        <dbReference type="Pfam" id="PF23598"/>
    </source>
</evidence>
<name>A0A0Q3L425_BRADI</name>
<dbReference type="Proteomes" id="UP000008810">
    <property type="component" value="Chromosome 4"/>
</dbReference>
<feature type="region of interest" description="Disordered" evidence="7">
    <location>
        <begin position="912"/>
        <end position="947"/>
    </location>
</feature>
<dbReference type="PANTHER" id="PTHR23155:SF983">
    <property type="entry name" value="NB-ARC DOMAIN CONTAINING PROTEIN, EXPRESSED"/>
    <property type="match status" value="1"/>
</dbReference>
<keyword evidence="3" id="KW-0677">Repeat</keyword>
<dbReference type="EMBL" id="CM000883">
    <property type="protein sequence ID" value="KQJ87349.1"/>
    <property type="molecule type" value="Genomic_DNA"/>
</dbReference>
<keyword evidence="5" id="KW-0611">Plant defense</keyword>
<dbReference type="InterPro" id="IPR044974">
    <property type="entry name" value="Disease_R_plants"/>
</dbReference>
<dbReference type="InParanoid" id="A0A0Q3L425"/>
<gene>
    <name evidence="11" type="ORF">BRADI_4g10453v3</name>
</gene>
<evidence type="ECO:0008006" key="14">
    <source>
        <dbReference type="Google" id="ProtNLM"/>
    </source>
</evidence>
<dbReference type="InterPro" id="IPR032675">
    <property type="entry name" value="LRR_dom_sf"/>
</dbReference>
<evidence type="ECO:0000259" key="9">
    <source>
        <dbReference type="Pfam" id="PF18052"/>
    </source>
</evidence>
<dbReference type="InterPro" id="IPR055414">
    <property type="entry name" value="LRR_R13L4/SHOC2-like"/>
</dbReference>
<evidence type="ECO:0000256" key="4">
    <source>
        <dbReference type="ARBA" id="ARBA00022741"/>
    </source>
</evidence>
<evidence type="ECO:0000259" key="8">
    <source>
        <dbReference type="Pfam" id="PF00931"/>
    </source>
</evidence>
<sequence>MEKAAATAFAKVAMGKAMALIEEKYKDWTSIKDNCESLERSLLFLAAALDDELARRKGAAPPVALARAYSKVMRELTHDIEDCMERFLYRVSRKKGSSRIRRVFHWAATVGLRDQFASEIKKLKKRSEDANGTIRNLIASSSSGNHAAPPAELQPYCVVPEPLGIKEPIEKILSLLDLTGHEPEKLRVIAIAGFGGSGKTTLAQEVFKVASPSFTCSALVGTLDCGNANDLLNKIIRKVCQPPTAVLQESDCTSLQDRLKVHLRDKRCLIVIDDIDVHYWDIVIPIFNFRDSLPMGSRIIVTTSTHHVANTCTSGHGIGYMHKMETLGEEASKGIVLPRIPPPPELARGSTALLKKCDGLLLALTSVRRQLTSEKELTGESCKELNSKLGYYLEGDRGPYFARLRGVLMDTYAGLPDYNARNCLLYLGIFPINRPLRRNVVTRRWLAEGYARSHQGQQHDVWAAQQNFEKFIDRGIIGPVVPGSNATVELCKTHGIVHEFLLRKSMCEQFRHLSIHPGNDDTGYGMMSDVDLSRVRSLTISGNAGDAISDFGKYKIVRVLDLEECTDITDVYMKDICMRWNLRYLSLGPTVTKLPKEIAQLTLLETLDLSKTKVDVLPVEVIGLPSLVHLIGKFKLPGGISTEQLPKERKLETLAGFVVNGHHEFLQLMAHMKKLNMIKISCHSESGQGFQKLILDMNTQLIEAIKQYTGADITEGNFRSLSVDFRSLPKDAQLALAEVCNQRLLPGNTEYYLTSLELCGSSSTLPRFITLFPYLTELCLILTTIMTQELLSVLASRMHFLLYLKLTVVNQIDGFNVQAGEFKSLQRLCFVSNVENPILPASEDGCPGGLDIKHGALPQLVSLQLICRHLVGLSCINIAHLKELKEIILDARVSDTTTATWVEEVTKHPNRPNVMTVEWADDDDDDDDDGTDNDERGSAPDQGPTTVRNGIIEQEQPEHSEVQTAGRSSIHNFKHSCSGLTLNIPTSVQQHN</sequence>
<reference evidence="11 12" key="1">
    <citation type="journal article" date="2010" name="Nature">
        <title>Genome sequencing and analysis of the model grass Brachypodium distachyon.</title>
        <authorList>
            <consortium name="International Brachypodium Initiative"/>
        </authorList>
    </citation>
    <scope>NUCLEOTIDE SEQUENCE [LARGE SCALE GENOMIC DNA]</scope>
    <source>
        <strain evidence="11 12">Bd21</strain>
    </source>
</reference>
<reference evidence="11" key="2">
    <citation type="submission" date="2017-06" db="EMBL/GenBank/DDBJ databases">
        <title>WGS assembly of Brachypodium distachyon.</title>
        <authorList>
            <consortium name="The International Brachypodium Initiative"/>
            <person name="Lucas S."/>
            <person name="Harmon-Smith M."/>
            <person name="Lail K."/>
            <person name="Tice H."/>
            <person name="Grimwood J."/>
            <person name="Bruce D."/>
            <person name="Barry K."/>
            <person name="Shu S."/>
            <person name="Lindquist E."/>
            <person name="Wang M."/>
            <person name="Pitluck S."/>
            <person name="Vogel J.P."/>
            <person name="Garvin D.F."/>
            <person name="Mockler T.C."/>
            <person name="Schmutz J."/>
            <person name="Rokhsar D."/>
            <person name="Bevan M.W."/>
        </authorList>
    </citation>
    <scope>NUCLEOTIDE SEQUENCE</scope>
    <source>
        <strain evidence="11">Bd21</strain>
    </source>
</reference>
<proteinExistence type="inferred from homology"/>
<dbReference type="PANTHER" id="PTHR23155">
    <property type="entry name" value="DISEASE RESISTANCE PROTEIN RP"/>
    <property type="match status" value="1"/>
</dbReference>
<dbReference type="Pfam" id="PF23598">
    <property type="entry name" value="LRR_14"/>
    <property type="match status" value="1"/>
</dbReference>
<evidence type="ECO:0000313" key="13">
    <source>
        <dbReference type="Proteomes" id="UP000008810"/>
    </source>
</evidence>
<keyword evidence="6" id="KW-0175">Coiled coil</keyword>
<dbReference type="Pfam" id="PF00931">
    <property type="entry name" value="NB-ARC"/>
    <property type="match status" value="1"/>
</dbReference>
<dbReference type="Pfam" id="PF18052">
    <property type="entry name" value="Rx_N"/>
    <property type="match status" value="1"/>
</dbReference>
<evidence type="ECO:0000313" key="11">
    <source>
        <dbReference type="EMBL" id="KQJ87349.1"/>
    </source>
</evidence>
<dbReference type="SUPFAM" id="SSF52540">
    <property type="entry name" value="P-loop containing nucleoside triphosphate hydrolases"/>
    <property type="match status" value="1"/>
</dbReference>
<comment type="similarity">
    <text evidence="1">Belongs to the disease resistance NB-LRR family.</text>
</comment>
<dbReference type="GO" id="GO:0043531">
    <property type="term" value="F:ADP binding"/>
    <property type="evidence" value="ECO:0007669"/>
    <property type="project" value="InterPro"/>
</dbReference>
<evidence type="ECO:0000256" key="3">
    <source>
        <dbReference type="ARBA" id="ARBA00022737"/>
    </source>
</evidence>
<dbReference type="InterPro" id="IPR041118">
    <property type="entry name" value="Rx_N"/>
</dbReference>
<dbReference type="OrthoDB" id="648651at2759"/>
<evidence type="ECO:0000256" key="1">
    <source>
        <dbReference type="ARBA" id="ARBA00008894"/>
    </source>
</evidence>
<keyword evidence="13" id="KW-1185">Reference proteome</keyword>
<evidence type="ECO:0000313" key="12">
    <source>
        <dbReference type="EnsemblPlants" id="KQJ87349"/>
    </source>
</evidence>
<feature type="compositionally biased region" description="Acidic residues" evidence="7">
    <location>
        <begin position="919"/>
        <end position="932"/>
    </location>
</feature>
<dbReference type="EnsemblPlants" id="KQJ87349">
    <property type="protein sequence ID" value="KQJ87349"/>
    <property type="gene ID" value="BRADI_4g10453v3"/>
</dbReference>
<organism evidence="11">
    <name type="scientific">Brachypodium distachyon</name>
    <name type="common">Purple false brome</name>
    <name type="synonym">Trachynia distachya</name>
    <dbReference type="NCBI Taxonomy" id="15368"/>
    <lineage>
        <taxon>Eukaryota</taxon>
        <taxon>Viridiplantae</taxon>
        <taxon>Streptophyta</taxon>
        <taxon>Embryophyta</taxon>
        <taxon>Tracheophyta</taxon>
        <taxon>Spermatophyta</taxon>
        <taxon>Magnoliopsida</taxon>
        <taxon>Liliopsida</taxon>
        <taxon>Poales</taxon>
        <taxon>Poaceae</taxon>
        <taxon>BOP clade</taxon>
        <taxon>Pooideae</taxon>
        <taxon>Stipodae</taxon>
        <taxon>Brachypodieae</taxon>
        <taxon>Brachypodium</taxon>
    </lineage>
</organism>
<dbReference type="GO" id="GO:0098542">
    <property type="term" value="P:defense response to other organism"/>
    <property type="evidence" value="ECO:0000318"/>
    <property type="project" value="GO_Central"/>
</dbReference>
<feature type="domain" description="Disease resistance N-terminal" evidence="9">
    <location>
        <begin position="11"/>
        <end position="99"/>
    </location>
</feature>